<dbReference type="PANTHER" id="PTHR48050">
    <property type="entry name" value="STEROL 3-BETA-GLUCOSYLTRANSFERASE"/>
    <property type="match status" value="1"/>
</dbReference>
<name>A0A3G8M8H9_9HYPH</name>
<dbReference type="InterPro" id="IPR010610">
    <property type="entry name" value="EryCIII-like_C"/>
</dbReference>
<accession>A0A3G8M8H9</accession>
<dbReference type="PANTHER" id="PTHR48050:SF13">
    <property type="entry name" value="STEROL 3-BETA-GLUCOSYLTRANSFERASE UGT80A2"/>
    <property type="match status" value="1"/>
</dbReference>
<organism evidence="3 4">
    <name type="scientific">Methylocystis rosea</name>
    <dbReference type="NCBI Taxonomy" id="173366"/>
    <lineage>
        <taxon>Bacteria</taxon>
        <taxon>Pseudomonadati</taxon>
        <taxon>Pseudomonadota</taxon>
        <taxon>Alphaproteobacteria</taxon>
        <taxon>Hyphomicrobiales</taxon>
        <taxon>Methylocystaceae</taxon>
        <taxon>Methylocystis</taxon>
    </lineage>
</organism>
<dbReference type="Pfam" id="PF03033">
    <property type="entry name" value="Glyco_transf_28"/>
    <property type="match status" value="1"/>
</dbReference>
<proteinExistence type="predicted"/>
<dbReference type="EMBL" id="CP034086">
    <property type="protein sequence ID" value="AZG77380.1"/>
    <property type="molecule type" value="Genomic_DNA"/>
</dbReference>
<feature type="domain" description="Erythromycin biosynthesis protein CIII-like C-terminal" evidence="2">
    <location>
        <begin position="312"/>
        <end position="418"/>
    </location>
</feature>
<protein>
    <submittedName>
        <fullName evidence="3">Glycosyltransferase</fullName>
    </submittedName>
</protein>
<dbReference type="Pfam" id="PF06722">
    <property type="entry name" value="EryCIII-like_C"/>
    <property type="match status" value="1"/>
</dbReference>
<evidence type="ECO:0000313" key="3">
    <source>
        <dbReference type="EMBL" id="AZG77380.1"/>
    </source>
</evidence>
<dbReference type="RefSeq" id="WP_124739080.1">
    <property type="nucleotide sequence ID" value="NZ_CP034086.1"/>
</dbReference>
<reference evidence="3 4" key="1">
    <citation type="submission" date="2018-11" db="EMBL/GenBank/DDBJ databases">
        <title>Genome squencing of methanotrophic bacteria isolated from alkaline groundwater in Korea.</title>
        <authorList>
            <person name="Nguyen L.N."/>
        </authorList>
    </citation>
    <scope>NUCLEOTIDE SEQUENCE [LARGE SCALE GENOMIC DNA]</scope>
    <source>
        <strain evidence="3 4">GW6</strain>
    </source>
</reference>
<keyword evidence="3" id="KW-0808">Transferase</keyword>
<dbReference type="Gene3D" id="3.40.50.2000">
    <property type="entry name" value="Glycogen Phosphorylase B"/>
    <property type="match status" value="2"/>
</dbReference>
<dbReference type="SUPFAM" id="SSF53756">
    <property type="entry name" value="UDP-Glycosyltransferase/glycogen phosphorylase"/>
    <property type="match status" value="1"/>
</dbReference>
<dbReference type="CDD" id="cd03784">
    <property type="entry name" value="GT1_Gtf-like"/>
    <property type="match status" value="1"/>
</dbReference>
<dbReference type="InterPro" id="IPR002213">
    <property type="entry name" value="UDP_glucos_trans"/>
</dbReference>
<dbReference type="GO" id="GO:0005975">
    <property type="term" value="P:carbohydrate metabolic process"/>
    <property type="evidence" value="ECO:0007669"/>
    <property type="project" value="InterPro"/>
</dbReference>
<dbReference type="GO" id="GO:0008194">
    <property type="term" value="F:UDP-glycosyltransferase activity"/>
    <property type="evidence" value="ECO:0007669"/>
    <property type="project" value="InterPro"/>
</dbReference>
<evidence type="ECO:0000259" key="2">
    <source>
        <dbReference type="Pfam" id="PF06722"/>
    </source>
</evidence>
<dbReference type="GO" id="GO:0016758">
    <property type="term" value="F:hexosyltransferase activity"/>
    <property type="evidence" value="ECO:0007669"/>
    <property type="project" value="InterPro"/>
</dbReference>
<sequence length="455" mass="49143">MALDRPKILITTFGTLGDVNPFIGLGRALQRHGCVPVIATSEEYRDLVQSEGLDFRPMRPDLGEISSRLNMQKGEIATKMSRSKRFLFDQVMFPHLRDAYRDVMELTKDVDGVVTHCLAFGAKAAAEQRNLPLFNVFLSPMLLFSADNPPLGTPAPFMTSRSPLAVGYNGLLLKTLEAALTLLASPLARFRDELGLPGVRGFELLVGAPGAAATIGLFSSLLMPPASKRTRSEIVVGHSFHDGCNTPAGGSDPEGLPSDLIEFLDSGSEPIVFTLGSLVAIDRIDYFRACAIAARSLNRRAILLADSADVNKLRQEMSSEISVHGYVPHSLLFPRCCAIVHHGGMGSVGQALRAGKPQLVTPFCNDQFDIAERLRRLGVARTLKAKDVSADQLARNIEPLLSSASYADRARAVADEIALNDGAESAAALISQRLRRPGREISGCVVEDEPGTERV</sequence>
<dbReference type="AlphaFoldDB" id="A0A3G8M8H9"/>
<evidence type="ECO:0000313" key="4">
    <source>
        <dbReference type="Proteomes" id="UP000273982"/>
    </source>
</evidence>
<feature type="domain" description="Glycosyltransferase family 28 N-terminal" evidence="1">
    <location>
        <begin position="8"/>
        <end position="137"/>
    </location>
</feature>
<dbReference type="GO" id="GO:0033072">
    <property type="term" value="P:vancomycin biosynthetic process"/>
    <property type="evidence" value="ECO:0007669"/>
    <property type="project" value="UniProtKB-ARBA"/>
</dbReference>
<dbReference type="InterPro" id="IPR004276">
    <property type="entry name" value="GlycoTrans_28_N"/>
</dbReference>
<gene>
    <name evidence="3" type="ORF">EHO51_11910</name>
</gene>
<dbReference type="Proteomes" id="UP000273982">
    <property type="component" value="Chromosome"/>
</dbReference>
<dbReference type="InterPro" id="IPR050426">
    <property type="entry name" value="Glycosyltransferase_28"/>
</dbReference>
<evidence type="ECO:0000259" key="1">
    <source>
        <dbReference type="Pfam" id="PF03033"/>
    </source>
</evidence>
<dbReference type="KEGG" id="mros:EHO51_11910"/>